<evidence type="ECO:0000313" key="1">
    <source>
        <dbReference type="EMBL" id="EWM20300.1"/>
    </source>
</evidence>
<keyword evidence="2" id="KW-1185">Reference proteome</keyword>
<sequence>MKARSDGPPPRGRLLKRHCTQIPYRFVAYMKRKAFLTLPILLPLLLPLLASSFFLPTHFSPRPPAVPSPLIRWTGGEESNVGDLVGKERLKRFLEDASFLGPIR</sequence>
<name>W7SZM4_9STRA</name>
<dbReference type="EMBL" id="AZIL01003218">
    <property type="protein sequence ID" value="EWM20300.1"/>
    <property type="molecule type" value="Genomic_DNA"/>
</dbReference>
<accession>W7SZM4</accession>
<evidence type="ECO:0000313" key="2">
    <source>
        <dbReference type="Proteomes" id="UP000019335"/>
    </source>
</evidence>
<proteinExistence type="predicted"/>
<gene>
    <name evidence="1" type="ORF">Naga_101971g1</name>
</gene>
<dbReference type="Proteomes" id="UP000019335">
    <property type="component" value="Unassembled WGS sequence"/>
</dbReference>
<organism evidence="1 2">
    <name type="scientific">Nannochloropsis gaditana</name>
    <dbReference type="NCBI Taxonomy" id="72520"/>
    <lineage>
        <taxon>Eukaryota</taxon>
        <taxon>Sar</taxon>
        <taxon>Stramenopiles</taxon>
        <taxon>Ochrophyta</taxon>
        <taxon>Eustigmatophyceae</taxon>
        <taxon>Eustigmatales</taxon>
        <taxon>Monodopsidaceae</taxon>
        <taxon>Nannochloropsis</taxon>
    </lineage>
</organism>
<protein>
    <submittedName>
        <fullName evidence="1">Uncharacterized protein</fullName>
    </submittedName>
</protein>
<comment type="caution">
    <text evidence="1">The sequence shown here is derived from an EMBL/GenBank/DDBJ whole genome shotgun (WGS) entry which is preliminary data.</text>
</comment>
<dbReference type="AlphaFoldDB" id="W7SZM4"/>
<reference evidence="1 2" key="1">
    <citation type="journal article" date="2014" name="Mol. Plant">
        <title>Chromosome Scale Genome Assembly and Transcriptome Profiling of Nannochloropsis gaditana in Nitrogen Depletion.</title>
        <authorList>
            <person name="Corteggiani Carpinelli E."/>
            <person name="Telatin A."/>
            <person name="Vitulo N."/>
            <person name="Forcato C."/>
            <person name="D'Angelo M."/>
            <person name="Schiavon R."/>
            <person name="Vezzi A."/>
            <person name="Giacometti G.M."/>
            <person name="Morosinotto T."/>
            <person name="Valle G."/>
        </authorList>
    </citation>
    <scope>NUCLEOTIDE SEQUENCE [LARGE SCALE GENOMIC DNA]</scope>
    <source>
        <strain evidence="1 2">B-31</strain>
    </source>
</reference>